<name>A0ABT9JTV5_9PROT</name>
<evidence type="ECO:0000256" key="1">
    <source>
        <dbReference type="SAM" id="SignalP"/>
    </source>
</evidence>
<evidence type="ECO:0000259" key="2">
    <source>
        <dbReference type="Pfam" id="PF07603"/>
    </source>
</evidence>
<evidence type="ECO:0000313" key="3">
    <source>
        <dbReference type="EMBL" id="MDP8567581.1"/>
    </source>
</evidence>
<sequence>MIKLNQAAIKSSLAAATLALSAFSLNAQAALTSYTSGGQDVVYSSVSDVTWTKDANLLGSMIAADSGVISKIVAASTNNYGISGYTVSASDFSAILGQTTWYGANAFISYLNSINYAGSNQWRLPGVVNTSIGTNTATNGTTAGDELVELFYSELSGTANSAIPNTTTFDNEQAWAYWSGTEYAPIPNYAWNFYNNIGLPDGRKKNSWYYAWAVTSGQIVSSSTPSAVPIPAAAWLFGSGLAGLAGLRRRKQQA</sequence>
<feature type="chain" id="PRO_5047139041" evidence="1">
    <location>
        <begin position="30"/>
        <end position="254"/>
    </location>
</feature>
<keyword evidence="1" id="KW-0732">Signal</keyword>
<feature type="signal peptide" evidence="1">
    <location>
        <begin position="1"/>
        <end position="29"/>
    </location>
</feature>
<gene>
    <name evidence="3" type="ORF">Q9291_06940</name>
</gene>
<protein>
    <submittedName>
        <fullName evidence="3">DUF1566 domain-containing protein</fullName>
    </submittedName>
</protein>
<dbReference type="EMBL" id="JAVCAP010000014">
    <property type="protein sequence ID" value="MDP8567581.1"/>
    <property type="molecule type" value="Genomic_DNA"/>
</dbReference>
<feature type="domain" description="Lcl C-terminal" evidence="2">
    <location>
        <begin position="42"/>
        <end position="214"/>
    </location>
</feature>
<reference evidence="4" key="1">
    <citation type="journal article" date="2019" name="Int. J. Syst. Evol. Microbiol.">
        <title>The Global Catalogue of Microorganisms (GCM) 10K type strain sequencing project: providing services to taxonomists for standard genome sequencing and annotation.</title>
        <authorList>
            <consortium name="The Broad Institute Genomics Platform"/>
            <consortium name="The Broad Institute Genome Sequencing Center for Infectious Disease"/>
            <person name="Wu L."/>
            <person name="Ma J."/>
        </authorList>
    </citation>
    <scope>NUCLEOTIDE SEQUENCE [LARGE SCALE GENOMIC DNA]</scope>
    <source>
        <strain evidence="4">VKM B-3159</strain>
    </source>
</reference>
<evidence type="ECO:0000313" key="4">
    <source>
        <dbReference type="Proteomes" id="UP001225906"/>
    </source>
</evidence>
<dbReference type="InterPro" id="IPR011460">
    <property type="entry name" value="Lcl_C"/>
</dbReference>
<accession>A0ABT9JTV5</accession>
<proteinExistence type="predicted"/>
<keyword evidence="4" id="KW-1185">Reference proteome</keyword>
<dbReference type="RefSeq" id="WP_306389305.1">
    <property type="nucleotide sequence ID" value="NZ_JAVCAP010000014.1"/>
</dbReference>
<dbReference type="Proteomes" id="UP001225906">
    <property type="component" value="Unassembled WGS sequence"/>
</dbReference>
<dbReference type="Pfam" id="PF07603">
    <property type="entry name" value="Lcl_C"/>
    <property type="match status" value="1"/>
</dbReference>
<dbReference type="NCBIfam" id="TIGR03370">
    <property type="entry name" value="VPLPA-CTERM"/>
    <property type="match status" value="1"/>
</dbReference>
<dbReference type="InterPro" id="IPR022472">
    <property type="entry name" value="VPLPA-CTERM"/>
</dbReference>
<organism evidence="3 4">
    <name type="scientific">Methylophilus aquaticus</name>
    <dbReference type="NCBI Taxonomy" id="1971610"/>
    <lineage>
        <taxon>Bacteria</taxon>
        <taxon>Pseudomonadati</taxon>
        <taxon>Pseudomonadota</taxon>
        <taxon>Betaproteobacteria</taxon>
        <taxon>Nitrosomonadales</taxon>
        <taxon>Methylophilaceae</taxon>
        <taxon>Methylophilus</taxon>
    </lineage>
</organism>
<comment type="caution">
    <text evidence="3">The sequence shown here is derived from an EMBL/GenBank/DDBJ whole genome shotgun (WGS) entry which is preliminary data.</text>
</comment>